<evidence type="ECO:0000313" key="2">
    <source>
        <dbReference type="EMBL" id="CDX11719.1"/>
    </source>
</evidence>
<accession>A0A090DE74</accession>
<feature type="region of interest" description="Disordered" evidence="1">
    <location>
        <begin position="1"/>
        <end position="34"/>
    </location>
</feature>
<dbReference type="AlphaFoldDB" id="A0A090DE74"/>
<gene>
    <name evidence="2" type="ORF">MPL3356_110121</name>
</gene>
<evidence type="ECO:0000256" key="1">
    <source>
        <dbReference type="SAM" id="MobiDB-lite"/>
    </source>
</evidence>
<reference evidence="3" key="1">
    <citation type="submission" date="2014-08" db="EMBL/GenBank/DDBJ databases">
        <authorList>
            <person name="Moulin L."/>
        </authorList>
    </citation>
    <scope>NUCLEOTIDE SEQUENCE [LARGE SCALE GENOMIC DNA]</scope>
</reference>
<sequence length="74" mass="7944">MSERPLLGSAWQTANGEDEAQSGPTETVEPLPVRPPSLGQFEGISQVDSEIPNCVLDLGVAQQNLDHCRLPVAF</sequence>
<dbReference type="EMBL" id="CCMZ01000003">
    <property type="protein sequence ID" value="CDX11719.1"/>
    <property type="molecule type" value="Genomic_DNA"/>
</dbReference>
<proteinExistence type="predicted"/>
<organism evidence="2 3">
    <name type="scientific">Mesorhizobium plurifarium</name>
    <dbReference type="NCBI Taxonomy" id="69974"/>
    <lineage>
        <taxon>Bacteria</taxon>
        <taxon>Pseudomonadati</taxon>
        <taxon>Pseudomonadota</taxon>
        <taxon>Alphaproteobacteria</taxon>
        <taxon>Hyphomicrobiales</taxon>
        <taxon>Phyllobacteriaceae</taxon>
        <taxon>Mesorhizobium</taxon>
    </lineage>
</organism>
<protein>
    <submittedName>
        <fullName evidence="2">Uncharacterized protein</fullName>
    </submittedName>
</protein>
<name>A0A090DE74_MESPL</name>
<dbReference type="Proteomes" id="UP000045285">
    <property type="component" value="Unassembled WGS sequence"/>
</dbReference>
<keyword evidence="3" id="KW-1185">Reference proteome</keyword>
<evidence type="ECO:0000313" key="3">
    <source>
        <dbReference type="Proteomes" id="UP000045285"/>
    </source>
</evidence>